<evidence type="ECO:0000256" key="4">
    <source>
        <dbReference type="RuleBase" id="RU000363"/>
    </source>
</evidence>
<dbReference type="PANTHER" id="PTHR43899:SF13">
    <property type="entry name" value="RH59310P"/>
    <property type="match status" value="1"/>
</dbReference>
<dbReference type="PRINTS" id="PR00080">
    <property type="entry name" value="SDRFAMILY"/>
</dbReference>
<dbReference type="FunFam" id="3.40.50.720:FF:000137">
    <property type="entry name" value="Hydroxysteroid (17-beta) dehydrogenase 3"/>
    <property type="match status" value="1"/>
</dbReference>
<dbReference type="CDD" id="cd05356">
    <property type="entry name" value="17beta-HSD1_like_SDR_c"/>
    <property type="match status" value="1"/>
</dbReference>
<dbReference type="GO" id="GO:0016491">
    <property type="term" value="F:oxidoreductase activity"/>
    <property type="evidence" value="ECO:0007669"/>
    <property type="project" value="UniProtKB-KW"/>
</dbReference>
<sequence>MVLVALIVIASSAIYLYYKLFPDKILDIAGLGKWAVVTGATDGIGKAFTHELAGKGYHIVLVSRTIDKLDSCAKEIENKFQVSTKIIQADFMSLDGQMYSRIKDELKDLDIGVLVNNVGTVACHPEYFLDMETHHANLYQGILNCNITSAIEMTRYVLPGMINKGKGLIINISSQFSTLPSPLHTLYGASKSFLKKFSHDLNTEYCSKGVRVHVLTTGLVATKLSGLKKTSFFAPSPEVYVRSALEEITKRRSCDGYIGHSIFSAVYEVFILLCPEFLGKIVMKYLNHVRKLQINRCKECRPRDGRNS</sequence>
<evidence type="ECO:0000256" key="2">
    <source>
        <dbReference type="ARBA" id="ARBA00022857"/>
    </source>
</evidence>
<keyword evidence="2" id="KW-0521">NADP</keyword>
<dbReference type="SUPFAM" id="SSF51735">
    <property type="entry name" value="NAD(P)-binding Rossmann-fold domains"/>
    <property type="match status" value="1"/>
</dbReference>
<dbReference type="EMBL" id="GBHO01007985">
    <property type="protein sequence ID" value="JAG35619.1"/>
    <property type="molecule type" value="Transcribed_RNA"/>
</dbReference>
<reference evidence="5" key="1">
    <citation type="journal article" date="2014" name="PLoS ONE">
        <title>Transcriptome-Based Identification of ABC Transporters in the Western Tarnished Plant Bug Lygus hesperus.</title>
        <authorList>
            <person name="Hull J.J."/>
            <person name="Chaney K."/>
            <person name="Geib S.M."/>
            <person name="Fabrick J.A."/>
            <person name="Brent C.S."/>
            <person name="Walsh D."/>
            <person name="Lavine L.C."/>
        </authorList>
    </citation>
    <scope>NUCLEOTIDE SEQUENCE</scope>
</reference>
<dbReference type="InterPro" id="IPR051019">
    <property type="entry name" value="VLCFA-Steroid_DH"/>
</dbReference>
<dbReference type="Gene3D" id="3.40.50.720">
    <property type="entry name" value="NAD(P)-binding Rossmann-like Domain"/>
    <property type="match status" value="1"/>
</dbReference>
<protein>
    <submittedName>
        <fullName evidence="5">Estradiol 17-beta-dehydrogenase 12</fullName>
    </submittedName>
</protein>
<evidence type="ECO:0000313" key="5">
    <source>
        <dbReference type="EMBL" id="JAG35619.1"/>
    </source>
</evidence>
<name>A0A0A9YTY4_LYGHE</name>
<dbReference type="InterPro" id="IPR002347">
    <property type="entry name" value="SDR_fam"/>
</dbReference>
<dbReference type="GO" id="GO:0005783">
    <property type="term" value="C:endoplasmic reticulum"/>
    <property type="evidence" value="ECO:0007669"/>
    <property type="project" value="TreeGrafter"/>
</dbReference>
<dbReference type="Pfam" id="PF00106">
    <property type="entry name" value="adh_short"/>
    <property type="match status" value="1"/>
</dbReference>
<keyword evidence="3" id="KW-0560">Oxidoreductase</keyword>
<dbReference type="AlphaFoldDB" id="A0A0A9YTY4"/>
<comment type="similarity">
    <text evidence="1 4">Belongs to the short-chain dehydrogenases/reductases (SDR) family.</text>
</comment>
<evidence type="ECO:0000256" key="1">
    <source>
        <dbReference type="ARBA" id="ARBA00006484"/>
    </source>
</evidence>
<dbReference type="PANTHER" id="PTHR43899">
    <property type="entry name" value="RH59310P"/>
    <property type="match status" value="1"/>
</dbReference>
<reference evidence="5" key="2">
    <citation type="submission" date="2014-07" db="EMBL/GenBank/DDBJ databases">
        <authorList>
            <person name="Hull J."/>
        </authorList>
    </citation>
    <scope>NUCLEOTIDE SEQUENCE</scope>
</reference>
<organism evidence="5">
    <name type="scientific">Lygus hesperus</name>
    <name type="common">Western plant bug</name>
    <dbReference type="NCBI Taxonomy" id="30085"/>
    <lineage>
        <taxon>Eukaryota</taxon>
        <taxon>Metazoa</taxon>
        <taxon>Ecdysozoa</taxon>
        <taxon>Arthropoda</taxon>
        <taxon>Hexapoda</taxon>
        <taxon>Insecta</taxon>
        <taxon>Pterygota</taxon>
        <taxon>Neoptera</taxon>
        <taxon>Paraneoptera</taxon>
        <taxon>Hemiptera</taxon>
        <taxon>Heteroptera</taxon>
        <taxon>Panheteroptera</taxon>
        <taxon>Cimicomorpha</taxon>
        <taxon>Miridae</taxon>
        <taxon>Mirini</taxon>
        <taxon>Lygus</taxon>
    </lineage>
</organism>
<dbReference type="PRINTS" id="PR00081">
    <property type="entry name" value="GDHRDH"/>
</dbReference>
<gene>
    <name evidence="5" type="primary">hsd17b12_8</name>
    <name evidence="5" type="ORF">CM83_81747</name>
</gene>
<accession>A0A0A9YTY4</accession>
<dbReference type="InterPro" id="IPR036291">
    <property type="entry name" value="NAD(P)-bd_dom_sf"/>
</dbReference>
<proteinExistence type="inferred from homology"/>
<dbReference type="PIRSF" id="PIRSF000126">
    <property type="entry name" value="11-beta-HSD1"/>
    <property type="match status" value="1"/>
</dbReference>
<evidence type="ECO:0000256" key="3">
    <source>
        <dbReference type="ARBA" id="ARBA00023002"/>
    </source>
</evidence>